<proteinExistence type="predicted"/>
<protein>
    <submittedName>
        <fullName evidence="2">Hira</fullName>
    </submittedName>
</protein>
<gene>
    <name evidence="2" type="primary">hira</name>
    <name evidence="2" type="ORF">CMESO_22</name>
</gene>
<dbReference type="Pfam" id="PF00400">
    <property type="entry name" value="WD40"/>
    <property type="match status" value="3"/>
</dbReference>
<dbReference type="EMBL" id="CP003680">
    <property type="protein sequence ID" value="AFP65225.1"/>
    <property type="molecule type" value="Genomic_DNA"/>
</dbReference>
<dbReference type="InterPro" id="IPR031120">
    <property type="entry name" value="HIR1-like"/>
</dbReference>
<dbReference type="InterPro" id="IPR036322">
    <property type="entry name" value="WD40_repeat_dom_sf"/>
</dbReference>
<dbReference type="GO" id="GO:0005634">
    <property type="term" value="C:nucleus"/>
    <property type="evidence" value="ECO:0007669"/>
    <property type="project" value="InterPro"/>
</dbReference>
<dbReference type="GO" id="GO:0000417">
    <property type="term" value="C:HIR complex"/>
    <property type="evidence" value="ECO:0007669"/>
    <property type="project" value="TreeGrafter"/>
</dbReference>
<evidence type="ECO:0000313" key="2">
    <source>
        <dbReference type="EMBL" id="AFP65225.1"/>
    </source>
</evidence>
<dbReference type="PANTHER" id="PTHR13831:SF0">
    <property type="entry name" value="PROTEIN HIRA"/>
    <property type="match status" value="1"/>
</dbReference>
<keyword evidence="1" id="KW-0853">WD repeat</keyword>
<accession>J7G9R0</accession>
<dbReference type="SMART" id="SM00320">
    <property type="entry name" value="WD40"/>
    <property type="match status" value="5"/>
</dbReference>
<dbReference type="InterPro" id="IPR015943">
    <property type="entry name" value="WD40/YVTN_repeat-like_dom_sf"/>
</dbReference>
<reference evidence="2 3" key="1">
    <citation type="journal article" date="2012" name="Genome Biol. Evol.">
        <title>Nucleomorph genome sequence of the cryptophyte alga Chroomonas mesostigmatica CCMP1168 reveals lineage-specific gene loss and genome complexity.</title>
        <authorList>
            <person name="Moore C.E."/>
            <person name="Curtis B."/>
            <person name="Mills T."/>
            <person name="Tanifuji G."/>
            <person name="Archibald J.M."/>
        </authorList>
    </citation>
    <scope>NUCLEOTIDE SEQUENCE [LARGE SCALE GENOMIC DNA]</scope>
    <source>
        <strain evidence="2 3">CCMP1168</strain>
    </source>
</reference>
<dbReference type="GO" id="GO:0006338">
    <property type="term" value="P:chromatin remodeling"/>
    <property type="evidence" value="ECO:0007669"/>
    <property type="project" value="TreeGrafter"/>
</dbReference>
<keyword evidence="2" id="KW-0542">Nucleomorph</keyword>
<dbReference type="GO" id="GO:0031491">
    <property type="term" value="F:nucleosome binding"/>
    <property type="evidence" value="ECO:0007669"/>
    <property type="project" value="TreeGrafter"/>
</dbReference>
<sequence length="607" mass="71109">MILKPLKWIYHGKTKKNRTTIFSIDIQPFGSFFVTSGQDSVIKIWLNNFHYSNFLPDKPTTFKKKIKLNYSKYQKKSPIFSLEPHQGSVSIVRWASHGLLLASGGDNGYLIVYERIRNPTKKTMWRILEIFKKHNGDIIDLAWCPKGSFIGTVALDNDIFIWCINKKCIFVKLSSYLIWVKGICWDISGKFLITQTDNQKIVIWDTAKWKIFKILFLKKKKSNQKINLFNRSCWSSCGNNIMICNVTSKKKSSVFIFNRLDEFTNCFFITGQKFLSKTIRSSHRLYRKKNSTKIFSLFSMGSTKGGIAIWANFLSQTLINIKKIRKSQILDLSWSTNGYDLLVCFLTGDVVMVNFRPEEIGNILNLNEHAKSIGSIALKQKKKKKKKSKVILKFLIKKINLSKILKREINDYAQTTLKNKNIEFFLKNKNKIIFEKFLKLWNRDIEKKIEKNFKKKYTCQSFRYLLNVFLLSSFRKKTKKFSILKHLPTNKSRLNFFSCPLFSSQSGKFFFFLLSKKKKILFKMKKKKKEKKFKFSGKVCSIILQKSLIKILDCLGNILIINIFELNRVFFYEQIRAHRNIFSIHDLMRDSSFIYCSGLLALCSISL</sequence>
<organism evidence="2 3">
    <name type="scientific">Chroomonas mesostigmatica CCMP1168</name>
    <dbReference type="NCBI Taxonomy" id="1195612"/>
    <lineage>
        <taxon>Eukaryota</taxon>
        <taxon>Cryptophyceae</taxon>
        <taxon>Pyrenomonadales</taxon>
        <taxon>Chroomonadaceae</taxon>
        <taxon>Chroomonas</taxon>
    </lineage>
</organism>
<dbReference type="InterPro" id="IPR001680">
    <property type="entry name" value="WD40_rpt"/>
</dbReference>
<feature type="repeat" description="WD" evidence="1">
    <location>
        <begin position="131"/>
        <end position="162"/>
    </location>
</feature>
<dbReference type="GO" id="GO:0006351">
    <property type="term" value="P:DNA-templated transcription"/>
    <property type="evidence" value="ECO:0007669"/>
    <property type="project" value="InterPro"/>
</dbReference>
<evidence type="ECO:0000313" key="3">
    <source>
        <dbReference type="Proteomes" id="UP000243348"/>
    </source>
</evidence>
<dbReference type="Gene3D" id="2.130.10.10">
    <property type="entry name" value="YVTN repeat-like/Quinoprotein amine dehydrogenase"/>
    <property type="match status" value="2"/>
</dbReference>
<dbReference type="AlphaFoldDB" id="J7G9R0"/>
<dbReference type="PANTHER" id="PTHR13831">
    <property type="entry name" value="MEMBER OF THE HIR1 FAMILY OF WD-REPEAT PROTEINS"/>
    <property type="match status" value="1"/>
</dbReference>
<name>J7G9R0_9CRYP</name>
<evidence type="ECO:0000256" key="1">
    <source>
        <dbReference type="PROSITE-ProRule" id="PRU00221"/>
    </source>
</evidence>
<dbReference type="Proteomes" id="UP000243348">
    <property type="component" value="Nucleomorph 1"/>
</dbReference>
<dbReference type="SUPFAM" id="SSF50978">
    <property type="entry name" value="WD40 repeat-like"/>
    <property type="match status" value="2"/>
</dbReference>
<dbReference type="GO" id="GO:0000785">
    <property type="term" value="C:chromatin"/>
    <property type="evidence" value="ECO:0007669"/>
    <property type="project" value="TreeGrafter"/>
</dbReference>
<geneLocation type="nucleomorph" evidence="2"/>
<feature type="repeat" description="WD" evidence="1">
    <location>
        <begin position="14"/>
        <end position="45"/>
    </location>
</feature>
<dbReference type="PROSITE" id="PS50082">
    <property type="entry name" value="WD_REPEATS_2"/>
    <property type="match status" value="2"/>
</dbReference>